<feature type="compositionally biased region" description="Basic residues" evidence="1">
    <location>
        <begin position="192"/>
        <end position="203"/>
    </location>
</feature>
<accession>A0AAD7EE60</accession>
<sequence>MCMHRRGPNEEGTGRDGQRRTVCVKKETREGAGRNECVSEKGKKIGRAVQHDALVVWNARHHSSIRAHEGEPKSTRPQAAAGADKAKERKRVRQQRVRAEIGKRKEHGGGNALDVLASRVMLHWDERQKRAGVQSSLKSCRVSKGGSVYVVSADRNCGGSAGACRAAAACVELQAAASLLESERARREQGTRRRRGQGKRVARGRGALNEERRVEWSGGLVAGGAPPDIALVNAASKAGPRDEGCLRVFIAVGLTRLTSKLPVDMIGIGSKSRSLSHSTPTLLDGSPGQFVTEIRFIRDCNIGKDLNCNLCIEVLRVTRRNKPNNGCTGLGFLSEMKLALSRLGWRVALSTQRHAGAYESLSPHIGALGGRVMKRERERGYVPINTLSLLVDYAGIKHGPSSRSNPSPDAADIIEAFSRNTTASTPRRLQHWAKAADVSGSIHGAAARHTWPRLGFGDPPMCCSPFSCCRLLAFSFSPKPKAPINPGAHASDAYAGTARWPALYFYANLNSISNVQATRADPIESRPATYFGASQEAKSTPLRATSEKTLFLMFLMETNEKYGWSEQGSGRDRDKRCWRGLIESKSEPRILIGTTCLNGREQGHPGVTAEI</sequence>
<dbReference type="EMBL" id="JARIHO010000060">
    <property type="protein sequence ID" value="KAJ7315697.1"/>
    <property type="molecule type" value="Genomic_DNA"/>
</dbReference>
<name>A0AAD7EE60_9AGAR</name>
<evidence type="ECO:0000256" key="1">
    <source>
        <dbReference type="SAM" id="MobiDB-lite"/>
    </source>
</evidence>
<comment type="caution">
    <text evidence="2">The sequence shown here is derived from an EMBL/GenBank/DDBJ whole genome shotgun (WGS) entry which is preliminary data.</text>
</comment>
<gene>
    <name evidence="2" type="ORF">DFH08DRAFT_820268</name>
</gene>
<dbReference type="Proteomes" id="UP001218218">
    <property type="component" value="Unassembled WGS sequence"/>
</dbReference>
<evidence type="ECO:0000313" key="2">
    <source>
        <dbReference type="EMBL" id="KAJ7315697.1"/>
    </source>
</evidence>
<evidence type="ECO:0000313" key="3">
    <source>
        <dbReference type="Proteomes" id="UP001218218"/>
    </source>
</evidence>
<feature type="region of interest" description="Disordered" evidence="1">
    <location>
        <begin position="1"/>
        <end position="40"/>
    </location>
</feature>
<organism evidence="2 3">
    <name type="scientific">Mycena albidolilacea</name>
    <dbReference type="NCBI Taxonomy" id="1033008"/>
    <lineage>
        <taxon>Eukaryota</taxon>
        <taxon>Fungi</taxon>
        <taxon>Dikarya</taxon>
        <taxon>Basidiomycota</taxon>
        <taxon>Agaricomycotina</taxon>
        <taxon>Agaricomycetes</taxon>
        <taxon>Agaricomycetidae</taxon>
        <taxon>Agaricales</taxon>
        <taxon>Marasmiineae</taxon>
        <taxon>Mycenaceae</taxon>
        <taxon>Mycena</taxon>
    </lineage>
</organism>
<keyword evidence="3" id="KW-1185">Reference proteome</keyword>
<feature type="region of interest" description="Disordered" evidence="1">
    <location>
        <begin position="64"/>
        <end position="93"/>
    </location>
</feature>
<feature type="region of interest" description="Disordered" evidence="1">
    <location>
        <begin position="184"/>
        <end position="205"/>
    </location>
</feature>
<feature type="compositionally biased region" description="Basic and acidic residues" evidence="1">
    <location>
        <begin position="7"/>
        <end position="40"/>
    </location>
</feature>
<reference evidence="2" key="1">
    <citation type="submission" date="2023-03" db="EMBL/GenBank/DDBJ databases">
        <title>Massive genome expansion in bonnet fungi (Mycena s.s.) driven by repeated elements and novel gene families across ecological guilds.</title>
        <authorList>
            <consortium name="Lawrence Berkeley National Laboratory"/>
            <person name="Harder C.B."/>
            <person name="Miyauchi S."/>
            <person name="Viragh M."/>
            <person name="Kuo A."/>
            <person name="Thoen E."/>
            <person name="Andreopoulos B."/>
            <person name="Lu D."/>
            <person name="Skrede I."/>
            <person name="Drula E."/>
            <person name="Henrissat B."/>
            <person name="Morin E."/>
            <person name="Kohler A."/>
            <person name="Barry K."/>
            <person name="LaButti K."/>
            <person name="Morin E."/>
            <person name="Salamov A."/>
            <person name="Lipzen A."/>
            <person name="Mereny Z."/>
            <person name="Hegedus B."/>
            <person name="Baldrian P."/>
            <person name="Stursova M."/>
            <person name="Weitz H."/>
            <person name="Taylor A."/>
            <person name="Grigoriev I.V."/>
            <person name="Nagy L.G."/>
            <person name="Martin F."/>
            <person name="Kauserud H."/>
        </authorList>
    </citation>
    <scope>NUCLEOTIDE SEQUENCE</scope>
    <source>
        <strain evidence="2">CBHHK002</strain>
    </source>
</reference>
<protein>
    <submittedName>
        <fullName evidence="2">Uncharacterized protein</fullName>
    </submittedName>
</protein>
<dbReference type="AlphaFoldDB" id="A0AAD7EE60"/>
<proteinExistence type="predicted"/>